<feature type="domain" description="PpiC" evidence="4">
    <location>
        <begin position="280"/>
        <end position="380"/>
    </location>
</feature>
<evidence type="ECO:0000313" key="7">
    <source>
        <dbReference type="Proteomes" id="UP000183788"/>
    </source>
</evidence>
<evidence type="ECO:0000313" key="8">
    <source>
        <dbReference type="Proteomes" id="UP001326715"/>
    </source>
</evidence>
<dbReference type="EMBL" id="CP140154">
    <property type="protein sequence ID" value="WQG87500.1"/>
    <property type="molecule type" value="Genomic_DNA"/>
</dbReference>
<dbReference type="PANTHER" id="PTHR47245">
    <property type="entry name" value="PEPTIDYLPROLYL ISOMERASE"/>
    <property type="match status" value="1"/>
</dbReference>
<evidence type="ECO:0000313" key="6">
    <source>
        <dbReference type="EMBL" id="WQG87500.1"/>
    </source>
</evidence>
<dbReference type="Gene3D" id="3.10.50.40">
    <property type="match status" value="2"/>
</dbReference>
<keyword evidence="2" id="KW-0697">Rotamase</keyword>
<dbReference type="Pfam" id="PF00639">
    <property type="entry name" value="Rotamase"/>
    <property type="match status" value="2"/>
</dbReference>
<dbReference type="GO" id="GO:0003755">
    <property type="term" value="F:peptidyl-prolyl cis-trans isomerase activity"/>
    <property type="evidence" value="ECO:0007669"/>
    <property type="project" value="UniProtKB-KW"/>
</dbReference>
<evidence type="ECO:0000256" key="1">
    <source>
        <dbReference type="ARBA" id="ARBA00022764"/>
    </source>
</evidence>
<reference evidence="6 8" key="2">
    <citation type="submission" date="2023-11" db="EMBL/GenBank/DDBJ databases">
        <title>MicrobeMod: A computational toolkit for identifying prokaryotic methylation and restriction-modification with nanopore sequencing.</title>
        <authorList>
            <person name="Crits-Christoph A."/>
            <person name="Kang S.C."/>
            <person name="Lee H."/>
            <person name="Ostrov N."/>
        </authorList>
    </citation>
    <scope>NUCLEOTIDE SEQUENCE [LARGE SCALE GENOMIC DNA]</scope>
    <source>
        <strain evidence="6 8">ATCC 23090</strain>
    </source>
</reference>
<proteinExistence type="predicted"/>
<dbReference type="InterPro" id="IPR027304">
    <property type="entry name" value="Trigger_fact/SurA_dom_sf"/>
</dbReference>
<dbReference type="OrthoDB" id="14196at2"/>
<organism evidence="5 7">
    <name type="scientific">Chitinophaga sancti</name>
    <dbReference type="NCBI Taxonomy" id="1004"/>
    <lineage>
        <taxon>Bacteria</taxon>
        <taxon>Pseudomonadati</taxon>
        <taxon>Bacteroidota</taxon>
        <taxon>Chitinophagia</taxon>
        <taxon>Chitinophagales</taxon>
        <taxon>Chitinophagaceae</taxon>
        <taxon>Chitinophaga</taxon>
    </lineage>
</organism>
<feature type="domain" description="PpiC" evidence="4">
    <location>
        <begin position="175"/>
        <end position="277"/>
    </location>
</feature>
<accession>A0A1K1P058</accession>
<name>A0A1K1P058_9BACT</name>
<dbReference type="InterPro" id="IPR000297">
    <property type="entry name" value="PPIase_PpiC"/>
</dbReference>
<dbReference type="Gene3D" id="1.10.4030.10">
    <property type="entry name" value="Porin chaperone SurA, peptide-binding domain"/>
    <property type="match status" value="1"/>
</dbReference>
<evidence type="ECO:0000313" key="5">
    <source>
        <dbReference type="EMBL" id="SFW41152.1"/>
    </source>
</evidence>
<evidence type="ECO:0000256" key="3">
    <source>
        <dbReference type="SAM" id="SignalP"/>
    </source>
</evidence>
<dbReference type="InterPro" id="IPR050245">
    <property type="entry name" value="PrsA_foldase"/>
</dbReference>
<dbReference type="Pfam" id="PF09312">
    <property type="entry name" value="SurA_N"/>
    <property type="match status" value="1"/>
</dbReference>
<dbReference type="PROSITE" id="PS50198">
    <property type="entry name" value="PPIC_PPIASE_2"/>
    <property type="match status" value="2"/>
</dbReference>
<dbReference type="Proteomes" id="UP001326715">
    <property type="component" value="Chromosome"/>
</dbReference>
<dbReference type="PANTHER" id="PTHR47245:SF2">
    <property type="entry name" value="PEPTIDYL-PROLYL CIS-TRANS ISOMERASE HP_0175-RELATED"/>
    <property type="match status" value="1"/>
</dbReference>
<dbReference type="InterPro" id="IPR015391">
    <property type="entry name" value="SurA_N"/>
</dbReference>
<dbReference type="SUPFAM" id="SSF54534">
    <property type="entry name" value="FKBP-like"/>
    <property type="match status" value="2"/>
</dbReference>
<dbReference type="InterPro" id="IPR046357">
    <property type="entry name" value="PPIase_dom_sf"/>
</dbReference>
<dbReference type="SUPFAM" id="SSF109998">
    <property type="entry name" value="Triger factor/SurA peptide-binding domain-like"/>
    <property type="match status" value="1"/>
</dbReference>
<feature type="chain" id="PRO_5013108939" evidence="3">
    <location>
        <begin position="21"/>
        <end position="462"/>
    </location>
</feature>
<evidence type="ECO:0000259" key="4">
    <source>
        <dbReference type="PROSITE" id="PS50198"/>
    </source>
</evidence>
<feature type="signal peptide" evidence="3">
    <location>
        <begin position="1"/>
        <end position="20"/>
    </location>
</feature>
<dbReference type="STRING" id="1004.SAMN05661012_01677"/>
<evidence type="ECO:0000256" key="2">
    <source>
        <dbReference type="PROSITE-ProRule" id="PRU00278"/>
    </source>
</evidence>
<dbReference type="Proteomes" id="UP000183788">
    <property type="component" value="Unassembled WGS sequence"/>
</dbReference>
<dbReference type="EMBL" id="FPIZ01000004">
    <property type="protein sequence ID" value="SFW41152.1"/>
    <property type="molecule type" value="Genomic_DNA"/>
</dbReference>
<keyword evidence="1" id="KW-0574">Periplasm</keyword>
<reference evidence="5 7" key="1">
    <citation type="submission" date="2016-11" db="EMBL/GenBank/DDBJ databases">
        <authorList>
            <person name="Jaros S."/>
            <person name="Januszkiewicz K."/>
            <person name="Wedrychowicz H."/>
        </authorList>
    </citation>
    <scope>NUCLEOTIDE SEQUENCE [LARGE SCALE GENOMIC DNA]</scope>
    <source>
        <strain evidence="5 7">DSM 784</strain>
    </source>
</reference>
<gene>
    <name evidence="5" type="ORF">SAMN05661012_01677</name>
    <name evidence="6" type="ORF">SR876_21470</name>
</gene>
<protein>
    <submittedName>
        <fullName evidence="6">Peptidylprolyl isomerase</fullName>
        <ecNumber evidence="6">5.2.1.8</ecNumber>
    </submittedName>
    <submittedName>
        <fullName evidence="5">Periplasmic chaperone for outer membrane proteins SurA</fullName>
    </submittedName>
</protein>
<sequence length="462" mass="52540">MNKFLAFSAGVMLLGQFASAQQRMIADKIAAIVGDKIILSSDVEGELVNLERQVQENHAHMPPDAACTIMQQIIAQKVMVIQAERDSLPVSESDVDGQIDNRIRYFEQLYGSKEKMKQVTGYSVYQLRERFRQPIKEGLLAKAMQDKITNAVKVTPSEVKKYFDGIPKDSLKFYESELEIGQLIIIPKATKEMEQYTIDRLNEFKKEVQEKKADFGRLAILYSQDPGTKENNGIYILNRTDKQWDPEFLAASFRLKENEISSPVKSQFGYHLIQCLKRQGDNITVQHILLKPNIGKSDIAAAKVRLDTIRQNIVSGKMTFSEAVIKYSDEQMSKFTGGMLQNNVGGGTLITIDQLDRPSERDIVLMLDTLKPGGLSAPVQYTDDENGNTNLRIVYLKTRSNPHRENLNDDYARIQQRTLAIKQADARDKWLRETIPTYYIHVDNDYKKCSTIARWMGAVAQK</sequence>
<keyword evidence="8" id="KW-1185">Reference proteome</keyword>
<dbReference type="RefSeq" id="WP_072358820.1">
    <property type="nucleotide sequence ID" value="NZ_CBHWAX010000029.1"/>
</dbReference>
<keyword evidence="3" id="KW-0732">Signal</keyword>
<keyword evidence="2 6" id="KW-0413">Isomerase</keyword>
<dbReference type="AlphaFoldDB" id="A0A1K1P058"/>
<dbReference type="EC" id="5.2.1.8" evidence="6"/>